<evidence type="ECO:0000313" key="4">
    <source>
        <dbReference type="WormBase" id="SRAE_2000256200"/>
    </source>
</evidence>
<dbReference type="EMBL" id="LN609529">
    <property type="protein sequence ID" value="CEF67900.1"/>
    <property type="molecule type" value="Genomic_DNA"/>
</dbReference>
<dbReference type="AlphaFoldDB" id="A0A090LK32"/>
<accession>A0A090LK32</accession>
<keyword evidence="2" id="KW-1185">Reference proteome</keyword>
<dbReference type="Proteomes" id="UP000035682">
    <property type="component" value="Unplaced"/>
</dbReference>
<dbReference type="WormBase" id="SRAE_2000256200">
    <property type="protein sequence ID" value="SRP08629"/>
    <property type="gene ID" value="WBGene00262772"/>
</dbReference>
<sequence length="365" mass="41993">MDAFKNMKMNFHKDLKELQRHLNDNMSVNSSEVIEKVIDENEINKISIQSSDSVVHEPSECEKSLLESSLIYKNDDSKNQSLFSSSIRNEEENILAQFADLAIKSASRNVRESLAKNERLSLNTSETQFLTKMPPPTESPRESFGNIFQKSLNRSGMDSLFGFDISGMPEVNEMHKMFDDVSFNLSIDFDKSQKSCSGKIKSDNLIGGNTSNLDFNILENEQENGSVYPLDDETINLILQIFTTLLWEAFESNDENKIKNVPLKLDSDSDEDFSVYGDITRWLTLQFYKKRYSFSSYKQYFNKIIEDMNRLQNTDRYRPHGLQPSDVYADGTILDILAVDQVISEYSYNVLDMMNKGELDDFIKK</sequence>
<organism evidence="1">
    <name type="scientific">Strongyloides ratti</name>
    <name type="common">Parasitic roundworm</name>
    <dbReference type="NCBI Taxonomy" id="34506"/>
    <lineage>
        <taxon>Eukaryota</taxon>
        <taxon>Metazoa</taxon>
        <taxon>Ecdysozoa</taxon>
        <taxon>Nematoda</taxon>
        <taxon>Chromadorea</taxon>
        <taxon>Rhabditida</taxon>
        <taxon>Tylenchina</taxon>
        <taxon>Panagrolaimomorpha</taxon>
        <taxon>Strongyloidoidea</taxon>
        <taxon>Strongyloididae</taxon>
        <taxon>Strongyloides</taxon>
    </lineage>
</organism>
<name>A0A090LK32_STRRB</name>
<gene>
    <name evidence="1 3 4" type="ORF">SRAE_2000256200</name>
</gene>
<dbReference type="WBParaSite" id="SRAE_2000256200.1">
    <property type="protein sequence ID" value="SRAE_2000256200.1"/>
    <property type="gene ID" value="WBGene00262772"/>
</dbReference>
<evidence type="ECO:0000313" key="1">
    <source>
        <dbReference type="EMBL" id="CEF67900.1"/>
    </source>
</evidence>
<proteinExistence type="predicted"/>
<dbReference type="GeneID" id="36380265"/>
<protein>
    <submittedName>
        <fullName evidence="1 3">Uncharacterized protein</fullName>
    </submittedName>
</protein>
<evidence type="ECO:0000313" key="2">
    <source>
        <dbReference type="Proteomes" id="UP000035682"/>
    </source>
</evidence>
<reference evidence="3" key="2">
    <citation type="submission" date="2020-12" db="UniProtKB">
        <authorList>
            <consortium name="WormBaseParasite"/>
        </authorList>
    </citation>
    <scope>IDENTIFICATION</scope>
</reference>
<dbReference type="CTD" id="36380265"/>
<dbReference type="RefSeq" id="XP_024507100.1">
    <property type="nucleotide sequence ID" value="XM_024653644.1"/>
</dbReference>
<reference evidence="1 2" key="1">
    <citation type="submission" date="2014-09" db="EMBL/GenBank/DDBJ databases">
        <authorList>
            <person name="Martin A.A."/>
        </authorList>
    </citation>
    <scope>NUCLEOTIDE SEQUENCE</scope>
    <source>
        <strain evidence="2">ED321</strain>
        <strain evidence="1">ED321 Heterogonic</strain>
    </source>
</reference>
<evidence type="ECO:0000313" key="3">
    <source>
        <dbReference type="WBParaSite" id="SRAE_2000256200.1"/>
    </source>
</evidence>